<dbReference type="Proteomes" id="UP000293398">
    <property type="component" value="Unassembled WGS sequence"/>
</dbReference>
<dbReference type="PANTHER" id="PTHR13847">
    <property type="entry name" value="SARCOSINE DEHYDROGENASE-RELATED"/>
    <property type="match status" value="1"/>
</dbReference>
<evidence type="ECO:0000313" key="5">
    <source>
        <dbReference type="Proteomes" id="UP000293398"/>
    </source>
</evidence>
<dbReference type="PANTHER" id="PTHR13847:SF289">
    <property type="entry name" value="GLYCINE OXIDASE"/>
    <property type="match status" value="1"/>
</dbReference>
<evidence type="ECO:0000256" key="1">
    <source>
        <dbReference type="ARBA" id="ARBA00023002"/>
    </source>
</evidence>
<feature type="region of interest" description="Disordered" evidence="2">
    <location>
        <begin position="558"/>
        <end position="579"/>
    </location>
</feature>
<comment type="caution">
    <text evidence="4">The sequence shown here is derived from an EMBL/GenBank/DDBJ whole genome shotgun (WGS) entry which is preliminary data.</text>
</comment>
<dbReference type="GO" id="GO:0005737">
    <property type="term" value="C:cytoplasm"/>
    <property type="evidence" value="ECO:0007669"/>
    <property type="project" value="TreeGrafter"/>
</dbReference>
<keyword evidence="5" id="KW-1185">Reference proteome</keyword>
<dbReference type="InterPro" id="IPR006076">
    <property type="entry name" value="FAD-dep_OxRdtase"/>
</dbReference>
<sequence length="658" mass="68477">MEGALDKFSAVLEQAMVHLQKSMQQENTYTALVLAADGAHIAASLLAHWQRHAPAQAQLHLVFFEAAAIASSGTTVAADGTSASALAQQRPLAANCDDPRIVLDTLLAASDDAGVPLLPGVHRFDAPTYRLTVTRLIGAVGQTFSQLVAVVDLVLVESTSRVADIAHFADSVLRIAGPDLAMVAPQPVLEQLQQAITSKGSRALALHPLARPWQVLLARLHKPAKPPLASARTAWVVGGSLAGAGVAYALALRGWHVHVTDPALACDQSGPQAGHLAAALTPLISVDDNFKARLSRAGVYRAHQRWADFDADIIVSRSGTLELARSKGHARDLLQAVHAMAYPDGWVSLIAQPQAAACAGVGVARHGAYFAKGMTVSPPNLISKLLSHSNIVCHGQQVDSLHKGAQGWQLRSHQNGEPVVLAECDTVILAAAAHTPALLAASGLDQHTLRSGRRQSIMPAIMSMDTLAGQVMHVPAAMLPQVPVSVIGAEGYFLPPVQGQCVLGSTYEREPAGQGCTRSGQQQIVSKLAPALGPAVLQPVVDAMAGCAPIAGWPPLASSGEAGDASSGEGGDATPARAQAVQHSDAPVFAGWAGSRAVIRGRLPAFGPIRHAPGLWLACGYASHGLTWSALAGDVIAAMLNAEPVPLERDLLHAVAPR</sequence>
<keyword evidence="1" id="KW-0560">Oxidoreductase</keyword>
<protein>
    <submittedName>
        <fullName evidence="4">tRNA 5-methylaminomethyl-2-thiouridine biosynthesis bifunctional protein</fullName>
    </submittedName>
</protein>
<dbReference type="EMBL" id="SHKO01000003">
    <property type="protein sequence ID" value="RZT92612.1"/>
    <property type="molecule type" value="Genomic_DNA"/>
</dbReference>
<reference evidence="4 5" key="1">
    <citation type="submission" date="2019-02" db="EMBL/GenBank/DDBJ databases">
        <title>Genomic Encyclopedia of Type Strains, Phase IV (KMG-IV): sequencing the most valuable type-strain genomes for metagenomic binning, comparative biology and taxonomic classification.</title>
        <authorList>
            <person name="Goeker M."/>
        </authorList>
    </citation>
    <scope>NUCLEOTIDE SEQUENCE [LARGE SCALE GENOMIC DNA]</scope>
    <source>
        <strain evidence="4 5">DSM 23814</strain>
    </source>
</reference>
<feature type="domain" description="FAD dependent oxidoreductase" evidence="3">
    <location>
        <begin position="236"/>
        <end position="549"/>
    </location>
</feature>
<dbReference type="Gene3D" id="3.30.9.10">
    <property type="entry name" value="D-Amino Acid Oxidase, subunit A, domain 2"/>
    <property type="match status" value="1"/>
</dbReference>
<proteinExistence type="predicted"/>
<dbReference type="Pfam" id="PF01266">
    <property type="entry name" value="DAO"/>
    <property type="match status" value="2"/>
</dbReference>
<feature type="compositionally biased region" description="Low complexity" evidence="2">
    <location>
        <begin position="558"/>
        <end position="567"/>
    </location>
</feature>
<name>A0A4Q7VCN9_9BURK</name>
<dbReference type="SUPFAM" id="SSF51905">
    <property type="entry name" value="FAD/NAD(P)-binding domain"/>
    <property type="match status" value="1"/>
</dbReference>
<dbReference type="AlphaFoldDB" id="A0A4Q7VCN9"/>
<dbReference type="Gene3D" id="3.50.50.60">
    <property type="entry name" value="FAD/NAD(P)-binding domain"/>
    <property type="match status" value="2"/>
</dbReference>
<dbReference type="GO" id="GO:0016491">
    <property type="term" value="F:oxidoreductase activity"/>
    <property type="evidence" value="ECO:0007669"/>
    <property type="project" value="UniProtKB-KW"/>
</dbReference>
<evidence type="ECO:0000256" key="2">
    <source>
        <dbReference type="SAM" id="MobiDB-lite"/>
    </source>
</evidence>
<gene>
    <name evidence="4" type="ORF">EV681_3367</name>
</gene>
<dbReference type="OrthoDB" id="9786494at2"/>
<evidence type="ECO:0000313" key="4">
    <source>
        <dbReference type="EMBL" id="RZT92612.1"/>
    </source>
</evidence>
<dbReference type="InterPro" id="IPR036188">
    <property type="entry name" value="FAD/NAD-bd_sf"/>
</dbReference>
<dbReference type="RefSeq" id="WP_130304663.1">
    <property type="nucleotide sequence ID" value="NZ_SHKO01000003.1"/>
</dbReference>
<organism evidence="4 5">
    <name type="scientific">Advenella incenata</name>
    <dbReference type="NCBI Taxonomy" id="267800"/>
    <lineage>
        <taxon>Bacteria</taxon>
        <taxon>Pseudomonadati</taxon>
        <taxon>Pseudomonadota</taxon>
        <taxon>Betaproteobacteria</taxon>
        <taxon>Burkholderiales</taxon>
        <taxon>Alcaligenaceae</taxon>
    </lineage>
</organism>
<accession>A0A4Q7VCN9</accession>
<evidence type="ECO:0000259" key="3">
    <source>
        <dbReference type="Pfam" id="PF01266"/>
    </source>
</evidence>
<feature type="domain" description="FAD dependent oxidoreductase" evidence="3">
    <location>
        <begin position="579"/>
        <end position="639"/>
    </location>
</feature>